<dbReference type="RefSeq" id="WP_068196746.1">
    <property type="nucleotide sequence ID" value="NZ_CP013909.1"/>
</dbReference>
<dbReference type="EMBL" id="CP013909">
    <property type="protein sequence ID" value="ALW86744.1"/>
    <property type="molecule type" value="Genomic_DNA"/>
</dbReference>
<accession>A0A0U4C8W9</accession>
<feature type="domain" description="UspA" evidence="1">
    <location>
        <begin position="5"/>
        <end position="139"/>
    </location>
</feature>
<dbReference type="Pfam" id="PF00582">
    <property type="entry name" value="Usp"/>
    <property type="match status" value="2"/>
</dbReference>
<keyword evidence="3" id="KW-1185">Reference proteome</keyword>
<organism evidence="2 3">
    <name type="scientific">Hymenobacter sedentarius</name>
    <dbReference type="NCBI Taxonomy" id="1411621"/>
    <lineage>
        <taxon>Bacteria</taxon>
        <taxon>Pseudomonadati</taxon>
        <taxon>Bacteroidota</taxon>
        <taxon>Cytophagia</taxon>
        <taxon>Cytophagales</taxon>
        <taxon>Hymenobacteraceae</taxon>
        <taxon>Hymenobacter</taxon>
    </lineage>
</organism>
<feature type="domain" description="UspA" evidence="1">
    <location>
        <begin position="152"/>
        <end position="277"/>
    </location>
</feature>
<dbReference type="InterPro" id="IPR006016">
    <property type="entry name" value="UspA"/>
</dbReference>
<dbReference type="AlphaFoldDB" id="A0A0U4C8W9"/>
<proteinExistence type="predicted"/>
<dbReference type="STRING" id="1411621.AUC43_17660"/>
<protein>
    <recommendedName>
        <fullName evidence="1">UspA domain-containing protein</fullName>
    </recommendedName>
</protein>
<dbReference type="SUPFAM" id="SSF52402">
    <property type="entry name" value="Adenine nucleotide alpha hydrolases-like"/>
    <property type="match status" value="2"/>
</dbReference>
<sequence>MKPTFIVLTDLSPAAHRAAHLAALLAAPVGGQLHLLYLEQEPVFTPEMGMVVIPEDFYTQEKLEADAALAELARTLPVPATASACRGSLHDVLGELISERQPQLLVMALYEEHDLLDALLLDQALPVLRDSGLPVLLVPECAAQNPGLPALVAVAADGEGFRLNAASQALGPLLRSWPATYCVVHVAPPDGPDGPDGNGLARAQAAVCHTELLPALNYTTYEVKREPPSLGLVQAALDLQADLVILFARPRTFVCSVFNCGVIAHVAHACPVPMLLLPTQELTASEAEATTQYVGQVAS</sequence>
<dbReference type="OrthoDB" id="871451at2"/>
<evidence type="ECO:0000259" key="1">
    <source>
        <dbReference type="Pfam" id="PF00582"/>
    </source>
</evidence>
<dbReference type="Proteomes" id="UP000059542">
    <property type="component" value="Chromosome"/>
</dbReference>
<dbReference type="Gene3D" id="3.40.50.620">
    <property type="entry name" value="HUPs"/>
    <property type="match status" value="2"/>
</dbReference>
<evidence type="ECO:0000313" key="3">
    <source>
        <dbReference type="Proteomes" id="UP000059542"/>
    </source>
</evidence>
<dbReference type="InterPro" id="IPR014729">
    <property type="entry name" value="Rossmann-like_a/b/a_fold"/>
</dbReference>
<evidence type="ECO:0000313" key="2">
    <source>
        <dbReference type="EMBL" id="ALW86744.1"/>
    </source>
</evidence>
<gene>
    <name evidence="2" type="ORF">AUC43_17660</name>
</gene>
<name>A0A0U4C8W9_9BACT</name>
<dbReference type="KEGG" id="hyg:AUC43_17660"/>
<reference evidence="2 3" key="1">
    <citation type="submission" date="2015-12" db="EMBL/GenBank/DDBJ databases">
        <authorList>
            <person name="Shamseldin A."/>
            <person name="Moawad H."/>
            <person name="Abd El-Rahim W.M."/>
            <person name="Sadowsky M.J."/>
        </authorList>
    </citation>
    <scope>NUCLEOTIDE SEQUENCE [LARGE SCALE GENOMIC DNA]</scope>
    <source>
        <strain evidence="2 3">DG5B</strain>
    </source>
</reference>